<proteinExistence type="inferred from homology"/>
<sequence>MFQLYTGNKLEDLSVLLAKILSVSPPKNVFQSECILVQTPGMAQWLNIRLAELMTVSAGVDFPLPSSFVWRVFQSALDDIPAQSAFNKPYLTWRLMRILERFEDNDAFSDLSNYLAEDGSQVRRYQLCATVADIYDQYLVYRPDWISAWESNQEDSLPLKLREKFEAQPWQAILWRELMADISHDGMSLYHRANLLEALADMTKSQPRPSSVPERIFIFGVSSLPPNTLNALQVLANSGWIEMHLFLQNPCRFYWGDVVDKHFVGRAIKRQTLKPGMHTNMLHLDANPLLASWGRLGRDYIAQLQDVADAELEIFDDYLLDGLDENQVSLLHRVQQDVFTMENHGAKEERELVATAEYRHTVAASDRSVQVHVCHSPLREVEVLHDQLLALFETNPDLTPKDVIVMLPDVNRYSPYVKAVFSQKVFQNAGGHRASGSSIAQPQNRIGQSIPFVLIDQSGGLENPVVDAFLYLLGLGDSRFTLSELISILEVPAVMAKFDLTVEELERVRQWATEVGVRWGLTEETATQHDLPKQTIHTWHHGLKRMLLGYSVGHDHIWQDILSYGDIEGLEASIAGKLADFLDKLQASATHFSQSQSPEGWISTLNALLADYFELTDEDPFRSLFTRHLNTLQEEWQGANFHDDIEFPVIREVLAPRLQESSGSHRFLAGRVNFCTLMPMRSVPFKVICVLGMNEGDYPRNAVPMGFDLMVGDYRSGDRSPREDDKYLFLEALMSARDTFYLSYVGRSVQDNSEKNPSIILSELVEYIGQSCTLERDRLKEPDVSTQNMMSHVVTEHPLQPFNADYYSASPLLTDNESLFSYNEQWLPLFYLENVYGEKFDSFSFEPLTDYDGDLSELDVDELRRFFRHPARYFTQKRLRAYLSFNEEDELEDEPFALTGLSGYQIKVELLEAMLKDEEAELIARLPFTGNLPSGSMGKVAFDEVVQQCRGLSEAVKSHGVEALPDQEVDLTLTTEAGTSRITGWLPMTNATMRVSYRLGDLTANQKIVYWLEHLLLSAQGTPKRHVFVNDVKGKVKTLEFSAVTPDDAQLQLQIMLTLLNNGLRMPQLLPAKSSDTWCASYLNKKALECEETAFSKSLETYQELDDEYHSVEVSDPYWQRFYPNLSAHRAAFEQNVRAIWLPLHHHLKPLENKA</sequence>
<dbReference type="EMBL" id="CP002583">
    <property type="protein sequence ID" value="ADZ92024.1"/>
    <property type="molecule type" value="Genomic_DNA"/>
</dbReference>
<dbReference type="NCBIfam" id="TIGR01450">
    <property type="entry name" value="recC"/>
    <property type="match status" value="1"/>
</dbReference>
<dbReference type="RefSeq" id="WP_013661927.1">
    <property type="nucleotide sequence ID" value="NC_015276.1"/>
</dbReference>
<dbReference type="InterPro" id="IPR041500">
    <property type="entry name" value="RecC_C"/>
</dbReference>
<evidence type="ECO:0000256" key="4">
    <source>
        <dbReference type="ARBA" id="ARBA00022801"/>
    </source>
</evidence>
<dbReference type="GO" id="GO:0003677">
    <property type="term" value="F:DNA binding"/>
    <property type="evidence" value="ECO:0007669"/>
    <property type="project" value="UniProtKB-UniRule"/>
</dbReference>
<evidence type="ECO:0000256" key="10">
    <source>
        <dbReference type="HAMAP-Rule" id="MF_01486"/>
    </source>
</evidence>
<dbReference type="Proteomes" id="UP000001062">
    <property type="component" value="Chromosome"/>
</dbReference>
<dbReference type="HOGENOM" id="CLU_007513_0_0_6"/>
<evidence type="ECO:0000256" key="3">
    <source>
        <dbReference type="ARBA" id="ARBA00022763"/>
    </source>
</evidence>
<accession>F2JZ46</accession>
<dbReference type="PANTHER" id="PTHR30591">
    <property type="entry name" value="RECBCD ENZYME SUBUNIT RECC"/>
    <property type="match status" value="1"/>
</dbReference>
<comment type="subunit">
    <text evidence="10">Heterotrimer of RecB, RecC and RecD. All subunits contribute to DNA-binding.</text>
</comment>
<dbReference type="SUPFAM" id="SSF52980">
    <property type="entry name" value="Restriction endonuclease-like"/>
    <property type="match status" value="1"/>
</dbReference>
<dbReference type="Pfam" id="PF17946">
    <property type="entry name" value="RecC_C"/>
    <property type="match status" value="1"/>
</dbReference>
<dbReference type="Gene3D" id="3.40.50.10930">
    <property type="match status" value="1"/>
</dbReference>
<keyword evidence="3 10" id="KW-0227">DNA damage</keyword>
<comment type="similarity">
    <text evidence="10">Belongs to the RecC family.</text>
</comment>
<dbReference type="InterPro" id="IPR011335">
    <property type="entry name" value="Restrct_endonuc-II-like"/>
</dbReference>
<evidence type="ECO:0000256" key="7">
    <source>
        <dbReference type="ARBA" id="ARBA00022840"/>
    </source>
</evidence>
<evidence type="ECO:0000259" key="11">
    <source>
        <dbReference type="Pfam" id="PF17946"/>
    </source>
</evidence>
<feature type="domain" description="RecC C-terminal" evidence="11">
    <location>
        <begin position="857"/>
        <end position="1079"/>
    </location>
</feature>
<keyword evidence="8 10" id="KW-0238">DNA-binding</keyword>
<keyword evidence="5 10" id="KW-0347">Helicase</keyword>
<dbReference type="Gene3D" id="1.10.10.160">
    <property type="match status" value="1"/>
</dbReference>
<evidence type="ECO:0000256" key="6">
    <source>
        <dbReference type="ARBA" id="ARBA00022839"/>
    </source>
</evidence>
<keyword evidence="9 10" id="KW-0234">DNA repair</keyword>
<dbReference type="GO" id="GO:0000724">
    <property type="term" value="P:double-strand break repair via homologous recombination"/>
    <property type="evidence" value="ECO:0007669"/>
    <property type="project" value="UniProtKB-UniRule"/>
</dbReference>
<dbReference type="STRING" id="717774.Marme_2801"/>
<dbReference type="Pfam" id="PF04257">
    <property type="entry name" value="Exonuc_V_gamma"/>
    <property type="match status" value="1"/>
</dbReference>
<dbReference type="GO" id="GO:0008854">
    <property type="term" value="F:exodeoxyribonuclease V activity"/>
    <property type="evidence" value="ECO:0007669"/>
    <property type="project" value="InterPro"/>
</dbReference>
<keyword evidence="6 10" id="KW-0269">Exonuclease</keyword>
<gene>
    <name evidence="10" type="primary">recC</name>
    <name evidence="12" type="ordered locus">Marme_2801</name>
</gene>
<organism evidence="12 13">
    <name type="scientific">Marinomonas mediterranea (strain ATCC 700492 / JCM 21426 / NBRC 103028 / MMB-1)</name>
    <dbReference type="NCBI Taxonomy" id="717774"/>
    <lineage>
        <taxon>Bacteria</taxon>
        <taxon>Pseudomonadati</taxon>
        <taxon>Pseudomonadota</taxon>
        <taxon>Gammaproteobacteria</taxon>
        <taxon>Oceanospirillales</taxon>
        <taxon>Oceanospirillaceae</taxon>
        <taxon>Marinomonas</taxon>
    </lineage>
</organism>
<evidence type="ECO:0000256" key="8">
    <source>
        <dbReference type="ARBA" id="ARBA00023125"/>
    </source>
</evidence>
<dbReference type="InterPro" id="IPR013986">
    <property type="entry name" value="DExx_box_DNA_helicase_dom_sf"/>
</dbReference>
<dbReference type="SUPFAM" id="SSF52540">
    <property type="entry name" value="P-loop containing nucleoside triphosphate hydrolases"/>
    <property type="match status" value="2"/>
</dbReference>
<evidence type="ECO:0000313" key="12">
    <source>
        <dbReference type="EMBL" id="ADZ92024.1"/>
    </source>
</evidence>
<dbReference type="HAMAP" id="MF_01486">
    <property type="entry name" value="RecC"/>
    <property type="match status" value="1"/>
</dbReference>
<dbReference type="OrthoDB" id="9762834at2"/>
<keyword evidence="1 10" id="KW-0540">Nuclease</keyword>
<dbReference type="Gene3D" id="1.10.10.990">
    <property type="match status" value="1"/>
</dbReference>
<dbReference type="GO" id="GO:0005524">
    <property type="term" value="F:ATP binding"/>
    <property type="evidence" value="ECO:0007669"/>
    <property type="project" value="UniProtKB-UniRule"/>
</dbReference>
<dbReference type="Gene3D" id="3.40.50.300">
    <property type="entry name" value="P-loop containing nucleotide triphosphate hydrolases"/>
    <property type="match status" value="2"/>
</dbReference>
<keyword evidence="4 10" id="KW-0378">Hydrolase</keyword>
<evidence type="ECO:0000256" key="5">
    <source>
        <dbReference type="ARBA" id="ARBA00022806"/>
    </source>
</evidence>
<dbReference type="AlphaFoldDB" id="F2JZ46"/>
<dbReference type="KEGG" id="mme:Marme_2801"/>
<dbReference type="InterPro" id="IPR027417">
    <property type="entry name" value="P-loop_NTPase"/>
</dbReference>
<keyword evidence="13" id="KW-1185">Reference proteome</keyword>
<reference evidence="12 13" key="1">
    <citation type="journal article" date="2012" name="Stand. Genomic Sci.">
        <title>Complete genome sequence of the melanogenic marine bacterium Marinomonas mediterranea type strain (MMB-1(T)).</title>
        <authorList>
            <person name="Lucas-Elio P."/>
            <person name="Goodwin L."/>
            <person name="Woyke T."/>
            <person name="Pitluck S."/>
            <person name="Nolan M."/>
            <person name="Kyrpides N.C."/>
            <person name="Detter J.C."/>
            <person name="Copeland A."/>
            <person name="Teshima H."/>
            <person name="Bruce D."/>
            <person name="Detter C."/>
            <person name="Tapia R."/>
            <person name="Han S."/>
            <person name="Land M.L."/>
            <person name="Ivanova N."/>
            <person name="Mikhailova N."/>
            <person name="Johnston A.W."/>
            <person name="Sanchez-Amat A."/>
        </authorList>
    </citation>
    <scope>NUCLEOTIDE SEQUENCE [LARGE SCALE GENOMIC DNA]</scope>
    <source>
        <strain evidence="13">ATCC 700492 / JCM 21426 / NBRC 103028 / MMB-1</strain>
    </source>
</reference>
<comment type="function">
    <text evidence="10">A helicase/nuclease that prepares dsDNA breaks (DSB) for recombinational DNA repair. Binds to DSBs and unwinds DNA via a highly rapid and processive ATP-dependent bidirectional helicase activity. Unwinds dsDNA until it encounters a Chi (crossover hotspot instigator) sequence from the 3' direction. Cuts ssDNA a few nucleotides 3' to the Chi site. The properties and activities of the enzyme are changed at Chi. The Chi-altered holoenzyme produces a long 3'-ssDNA overhang and facilitates RecA-binding to the ssDNA for homologous DNA recombination and repair. Holoenzyme degrades any linearized DNA that is unable to undergo homologous recombination. In the holoenzyme this subunit recognizes the wild-type Chi sequence, and when added to isolated RecB increases its ATP-dependent helicase processivity.</text>
</comment>
<evidence type="ECO:0000256" key="2">
    <source>
        <dbReference type="ARBA" id="ARBA00022741"/>
    </source>
</evidence>
<dbReference type="eggNOG" id="COG1330">
    <property type="taxonomic scope" value="Bacteria"/>
</dbReference>
<evidence type="ECO:0000313" key="13">
    <source>
        <dbReference type="Proteomes" id="UP000001062"/>
    </source>
</evidence>
<dbReference type="GO" id="GO:0009338">
    <property type="term" value="C:exodeoxyribonuclease V complex"/>
    <property type="evidence" value="ECO:0007669"/>
    <property type="project" value="InterPro"/>
</dbReference>
<protein>
    <recommendedName>
        <fullName evidence="10">RecBCD enzyme subunit RecC</fullName>
    </recommendedName>
    <alternativeName>
        <fullName evidence="10">Exonuclease V subunit RecC</fullName>
        <shortName evidence="10">ExoV subunit RecC</shortName>
    </alternativeName>
    <alternativeName>
        <fullName evidence="10">Helicase/nuclease RecBCD subunit RecC</fullName>
    </alternativeName>
</protein>
<dbReference type="GO" id="GO:0003678">
    <property type="term" value="F:DNA helicase activity"/>
    <property type="evidence" value="ECO:0007669"/>
    <property type="project" value="UniProtKB-UniRule"/>
</dbReference>
<dbReference type="InterPro" id="IPR006697">
    <property type="entry name" value="RecC"/>
</dbReference>
<keyword evidence="2 10" id="KW-0547">Nucleotide-binding</keyword>
<dbReference type="PANTHER" id="PTHR30591:SF1">
    <property type="entry name" value="RECBCD ENZYME SUBUNIT RECC"/>
    <property type="match status" value="1"/>
</dbReference>
<evidence type="ECO:0000256" key="9">
    <source>
        <dbReference type="ARBA" id="ARBA00023204"/>
    </source>
</evidence>
<comment type="miscellaneous">
    <text evidence="10">In the RecBCD complex, RecB has a slow 3'-5' helicase, an exonuclease activity and loads RecA onto ssDNA, RecD has a fast 5'-3' helicase activity, while RecC stimulates the ATPase and processivity of the RecB helicase and contributes to recognition of the Chi site.</text>
</comment>
<name>F2JZ46_MARM1</name>
<keyword evidence="7 10" id="KW-0067">ATP-binding</keyword>
<evidence type="ECO:0000256" key="1">
    <source>
        <dbReference type="ARBA" id="ARBA00022722"/>
    </source>
</evidence>
<dbReference type="PIRSF" id="PIRSF000980">
    <property type="entry name" value="RecC"/>
    <property type="match status" value="1"/>
</dbReference>
<dbReference type="PATRIC" id="fig|717774.3.peg.2883"/>